<comment type="caution">
    <text evidence="1">The sequence shown here is derived from an EMBL/GenBank/DDBJ whole genome shotgun (WGS) entry which is preliminary data.</text>
</comment>
<keyword evidence="2" id="KW-1185">Reference proteome</keyword>
<reference evidence="1" key="2">
    <citation type="submission" date="2020-09" db="EMBL/GenBank/DDBJ databases">
        <authorList>
            <person name="Sun Q."/>
            <person name="Zhou Y."/>
        </authorList>
    </citation>
    <scope>NUCLEOTIDE SEQUENCE</scope>
    <source>
        <strain evidence="1">CGMCC 4.7403</strain>
    </source>
</reference>
<dbReference type="EMBL" id="BNAT01000015">
    <property type="protein sequence ID" value="GHE29493.1"/>
    <property type="molecule type" value="Genomic_DNA"/>
</dbReference>
<organism evidence="1 2">
    <name type="scientific">Streptomyces capitiformicae</name>
    <dbReference type="NCBI Taxonomy" id="2014920"/>
    <lineage>
        <taxon>Bacteria</taxon>
        <taxon>Bacillati</taxon>
        <taxon>Actinomycetota</taxon>
        <taxon>Actinomycetes</taxon>
        <taxon>Kitasatosporales</taxon>
        <taxon>Streptomycetaceae</taxon>
        <taxon>Streptomyces</taxon>
    </lineage>
</organism>
<protein>
    <submittedName>
        <fullName evidence="1">Uncharacterized protein</fullName>
    </submittedName>
</protein>
<evidence type="ECO:0000313" key="2">
    <source>
        <dbReference type="Proteomes" id="UP000603227"/>
    </source>
</evidence>
<reference evidence="1" key="1">
    <citation type="journal article" date="2014" name="Int. J. Syst. Evol. Microbiol.">
        <title>Complete genome sequence of Corynebacterium casei LMG S-19264T (=DSM 44701T), isolated from a smear-ripened cheese.</title>
        <authorList>
            <consortium name="US DOE Joint Genome Institute (JGI-PGF)"/>
            <person name="Walter F."/>
            <person name="Albersmeier A."/>
            <person name="Kalinowski J."/>
            <person name="Ruckert C."/>
        </authorList>
    </citation>
    <scope>NUCLEOTIDE SEQUENCE</scope>
    <source>
        <strain evidence="1">CGMCC 4.7403</strain>
    </source>
</reference>
<evidence type="ECO:0000313" key="1">
    <source>
        <dbReference type="EMBL" id="GHE29493.1"/>
    </source>
</evidence>
<name>A0A918YY92_9ACTN</name>
<dbReference type="AlphaFoldDB" id="A0A918YY92"/>
<gene>
    <name evidence="1" type="ORF">GCM10017771_45350</name>
</gene>
<sequence>MCGLRSLAWVTFEFARAEHTQVNHSMENQSNGTIAWSNELDTSGMLRSAGREGAPDEGAGWTVALGVWTWPRAVGSAQ</sequence>
<proteinExistence type="predicted"/>
<dbReference type="Proteomes" id="UP000603227">
    <property type="component" value="Unassembled WGS sequence"/>
</dbReference>
<accession>A0A918YY92</accession>